<feature type="signal peptide" evidence="10">
    <location>
        <begin position="1"/>
        <end position="30"/>
    </location>
</feature>
<dbReference type="EMBL" id="JAVREZ010000015">
    <property type="protein sequence ID" value="MDT0485314.1"/>
    <property type="molecule type" value="Genomic_DNA"/>
</dbReference>
<comment type="cofactor">
    <cofactor evidence="1">
        <name>heme b</name>
        <dbReference type="ChEBI" id="CHEBI:60344"/>
    </cofactor>
</comment>
<dbReference type="PROSITE" id="PS51318">
    <property type="entry name" value="TAT"/>
    <property type="match status" value="1"/>
</dbReference>
<evidence type="ECO:0000256" key="5">
    <source>
        <dbReference type="ARBA" id="ARBA00022729"/>
    </source>
</evidence>
<evidence type="ECO:0000256" key="9">
    <source>
        <dbReference type="SAM" id="MobiDB-lite"/>
    </source>
</evidence>
<proteinExistence type="inferred from homology"/>
<comment type="similarity">
    <text evidence="8">Belongs to the DyP-type peroxidase family.</text>
</comment>
<evidence type="ECO:0000256" key="4">
    <source>
        <dbReference type="ARBA" id="ARBA00022723"/>
    </source>
</evidence>
<evidence type="ECO:0000256" key="3">
    <source>
        <dbReference type="ARBA" id="ARBA00022617"/>
    </source>
</evidence>
<sequence length="341" mass="36774">MTRRSRRDILRATAATAVGVGALSAVGATAFDGSSSPKDIPTHLRGAAPLPYAEVVSLDLAAAQRADALRAAHRAITASNQGRTISWLALGESVLPHAVSRPRYLKLMPSFAGDVLDPARSHGDLLLQITGPSATAVQEASEQALRTLKQWQVRWRLDGQGLSRNPFHFTEGYGNPASTAEAGERALVKDGQGEPSWGIGGSYPVIRIIRLATDFWDRDTIDAQERIIGRRRDGRWLDATPTNEQPVFLPTPRARSHHWTHMSAGPPQTAASPLHSSDAATPTSEEAATAACSSPASNTTWKRALKRCSADLKVRPWPSTPSPSEAATTSSHRQEQRGLRR</sequence>
<feature type="compositionally biased region" description="Basic and acidic residues" evidence="9">
    <location>
        <begin position="332"/>
        <end position="341"/>
    </location>
</feature>
<evidence type="ECO:0000313" key="14">
    <source>
        <dbReference type="Proteomes" id="UP001183824"/>
    </source>
</evidence>
<organism evidence="13 14">
    <name type="scientific">Streptomyces doebereineriae</name>
    <dbReference type="NCBI Taxonomy" id="3075528"/>
    <lineage>
        <taxon>Bacteria</taxon>
        <taxon>Bacillati</taxon>
        <taxon>Actinomycetota</taxon>
        <taxon>Actinomycetes</taxon>
        <taxon>Kitasatosporales</taxon>
        <taxon>Streptomycetaceae</taxon>
        <taxon>Streptomyces</taxon>
    </lineage>
</organism>
<feature type="compositionally biased region" description="Low complexity" evidence="9">
    <location>
        <begin position="322"/>
        <end position="331"/>
    </location>
</feature>
<dbReference type="SUPFAM" id="SSF54909">
    <property type="entry name" value="Dimeric alpha+beta barrel"/>
    <property type="match status" value="1"/>
</dbReference>
<evidence type="ECO:0000259" key="12">
    <source>
        <dbReference type="Pfam" id="PF20628"/>
    </source>
</evidence>
<protein>
    <submittedName>
        <fullName evidence="13">Dyp-type peroxidase</fullName>
    </submittedName>
</protein>
<comment type="caution">
    <text evidence="13">The sequence shown here is derived from an EMBL/GenBank/DDBJ whole genome shotgun (WGS) entry which is preliminary data.</text>
</comment>
<dbReference type="Proteomes" id="UP001183824">
    <property type="component" value="Unassembled WGS sequence"/>
</dbReference>
<evidence type="ECO:0000256" key="10">
    <source>
        <dbReference type="SAM" id="SignalP"/>
    </source>
</evidence>
<keyword evidence="7" id="KW-0408">Iron</keyword>
<evidence type="ECO:0000256" key="1">
    <source>
        <dbReference type="ARBA" id="ARBA00001970"/>
    </source>
</evidence>
<dbReference type="Pfam" id="PF04261">
    <property type="entry name" value="Dyp_perox_N"/>
    <property type="match status" value="1"/>
</dbReference>
<evidence type="ECO:0000256" key="8">
    <source>
        <dbReference type="ARBA" id="ARBA00025737"/>
    </source>
</evidence>
<keyword evidence="6" id="KW-0560">Oxidoreductase</keyword>
<dbReference type="Pfam" id="PF20628">
    <property type="entry name" value="Dyp_perox_C"/>
    <property type="match status" value="1"/>
</dbReference>
<dbReference type="InterPro" id="IPR011008">
    <property type="entry name" value="Dimeric_a/b-barrel"/>
</dbReference>
<feature type="chain" id="PRO_5047061175" evidence="10">
    <location>
        <begin position="31"/>
        <end position="341"/>
    </location>
</feature>
<dbReference type="InterPro" id="IPR048328">
    <property type="entry name" value="Dyp_perox_C"/>
</dbReference>
<evidence type="ECO:0000256" key="7">
    <source>
        <dbReference type="ARBA" id="ARBA00023004"/>
    </source>
</evidence>
<evidence type="ECO:0000259" key="11">
    <source>
        <dbReference type="Pfam" id="PF04261"/>
    </source>
</evidence>
<dbReference type="PROSITE" id="PS51404">
    <property type="entry name" value="DYP_PEROXIDASE"/>
    <property type="match status" value="1"/>
</dbReference>
<dbReference type="InterPro" id="IPR048327">
    <property type="entry name" value="Dyp_perox_N"/>
</dbReference>
<feature type="domain" description="Dyp-type peroxidase C-terminal" evidence="12">
    <location>
        <begin position="164"/>
        <end position="233"/>
    </location>
</feature>
<keyword evidence="4" id="KW-0479">Metal-binding</keyword>
<accession>A0ABU2VI96</accession>
<dbReference type="InterPro" id="IPR006311">
    <property type="entry name" value="TAT_signal"/>
</dbReference>
<evidence type="ECO:0000256" key="2">
    <source>
        <dbReference type="ARBA" id="ARBA00022559"/>
    </source>
</evidence>
<evidence type="ECO:0000256" key="6">
    <source>
        <dbReference type="ARBA" id="ARBA00023002"/>
    </source>
</evidence>
<reference evidence="14" key="1">
    <citation type="submission" date="2023-07" db="EMBL/GenBank/DDBJ databases">
        <title>30 novel species of actinomycetes from the DSMZ collection.</title>
        <authorList>
            <person name="Nouioui I."/>
        </authorList>
    </citation>
    <scope>NUCLEOTIDE SEQUENCE [LARGE SCALE GENOMIC DNA]</scope>
    <source>
        <strain evidence="14">DSM 41640</strain>
    </source>
</reference>
<evidence type="ECO:0000313" key="13">
    <source>
        <dbReference type="EMBL" id="MDT0485314.1"/>
    </source>
</evidence>
<feature type="region of interest" description="Disordered" evidence="9">
    <location>
        <begin position="238"/>
        <end position="341"/>
    </location>
</feature>
<gene>
    <name evidence="13" type="ORF">RNB18_34920</name>
</gene>
<keyword evidence="2 13" id="KW-0575">Peroxidase</keyword>
<dbReference type="PANTHER" id="PTHR30521:SF4">
    <property type="entry name" value="DEFERROCHELATASE"/>
    <property type="match status" value="1"/>
</dbReference>
<name>A0ABU2VI96_9ACTN</name>
<feature type="compositionally biased region" description="Low complexity" evidence="9">
    <location>
        <begin position="276"/>
        <end position="300"/>
    </location>
</feature>
<feature type="domain" description="Dyp-type peroxidase N-terminal" evidence="11">
    <location>
        <begin position="89"/>
        <end position="159"/>
    </location>
</feature>
<dbReference type="GO" id="GO:0004601">
    <property type="term" value="F:peroxidase activity"/>
    <property type="evidence" value="ECO:0007669"/>
    <property type="project" value="UniProtKB-KW"/>
</dbReference>
<keyword evidence="3" id="KW-0349">Heme</keyword>
<keyword evidence="14" id="KW-1185">Reference proteome</keyword>
<dbReference type="InterPro" id="IPR006314">
    <property type="entry name" value="Dyp_peroxidase"/>
</dbReference>
<keyword evidence="5 10" id="KW-0732">Signal</keyword>
<dbReference type="PANTHER" id="PTHR30521">
    <property type="entry name" value="DEFERROCHELATASE/PEROXIDASE"/>
    <property type="match status" value="1"/>
</dbReference>